<dbReference type="PANTHER" id="PTHR46796:SF15">
    <property type="entry name" value="BLL1074 PROTEIN"/>
    <property type="match status" value="1"/>
</dbReference>
<evidence type="ECO:0000256" key="3">
    <source>
        <dbReference type="ARBA" id="ARBA00023163"/>
    </source>
</evidence>
<name>A0ABT9AAY0_9BACT</name>
<dbReference type="SMART" id="SM00342">
    <property type="entry name" value="HTH_ARAC"/>
    <property type="match status" value="1"/>
</dbReference>
<gene>
    <name evidence="5" type="ORF">Q5H92_11490</name>
</gene>
<dbReference type="PROSITE" id="PS01124">
    <property type="entry name" value="HTH_ARAC_FAMILY_2"/>
    <property type="match status" value="1"/>
</dbReference>
<feature type="domain" description="HTH araC/xylS-type" evidence="4">
    <location>
        <begin position="131"/>
        <end position="238"/>
    </location>
</feature>
<proteinExistence type="predicted"/>
<dbReference type="Gene3D" id="1.10.10.60">
    <property type="entry name" value="Homeodomain-like"/>
    <property type="match status" value="1"/>
</dbReference>
<comment type="caution">
    <text evidence="5">The sequence shown here is derived from an EMBL/GenBank/DDBJ whole genome shotgun (WGS) entry which is preliminary data.</text>
</comment>
<dbReference type="Proteomes" id="UP001167796">
    <property type="component" value="Unassembled WGS sequence"/>
</dbReference>
<evidence type="ECO:0000256" key="2">
    <source>
        <dbReference type="ARBA" id="ARBA00023125"/>
    </source>
</evidence>
<reference evidence="5" key="1">
    <citation type="submission" date="2023-07" db="EMBL/GenBank/DDBJ databases">
        <authorList>
            <person name="Kim M.K."/>
        </authorList>
    </citation>
    <scope>NUCLEOTIDE SEQUENCE</scope>
    <source>
        <strain evidence="5">M29</strain>
    </source>
</reference>
<keyword evidence="1" id="KW-0805">Transcription regulation</keyword>
<dbReference type="Pfam" id="PF20240">
    <property type="entry name" value="DUF6597"/>
    <property type="match status" value="1"/>
</dbReference>
<organism evidence="5 6">
    <name type="scientific">Hymenobacter mellowenesis</name>
    <dbReference type="NCBI Taxonomy" id="3063995"/>
    <lineage>
        <taxon>Bacteria</taxon>
        <taxon>Pseudomonadati</taxon>
        <taxon>Bacteroidota</taxon>
        <taxon>Cytophagia</taxon>
        <taxon>Cytophagales</taxon>
        <taxon>Hymenobacteraceae</taxon>
        <taxon>Hymenobacter</taxon>
    </lineage>
</organism>
<dbReference type="RefSeq" id="WP_305011667.1">
    <property type="nucleotide sequence ID" value="NZ_JAUQSX010000005.1"/>
</dbReference>
<dbReference type="PANTHER" id="PTHR46796">
    <property type="entry name" value="HTH-TYPE TRANSCRIPTIONAL ACTIVATOR RHAS-RELATED"/>
    <property type="match status" value="1"/>
</dbReference>
<evidence type="ECO:0000313" key="5">
    <source>
        <dbReference type="EMBL" id="MDO7846984.1"/>
    </source>
</evidence>
<evidence type="ECO:0000256" key="1">
    <source>
        <dbReference type="ARBA" id="ARBA00023015"/>
    </source>
</evidence>
<dbReference type="EMBL" id="JAUQSX010000005">
    <property type="protein sequence ID" value="MDO7846984.1"/>
    <property type="molecule type" value="Genomic_DNA"/>
</dbReference>
<dbReference type="InterPro" id="IPR050204">
    <property type="entry name" value="AraC_XylS_family_regulators"/>
</dbReference>
<dbReference type="InterPro" id="IPR046532">
    <property type="entry name" value="DUF6597"/>
</dbReference>
<evidence type="ECO:0000313" key="6">
    <source>
        <dbReference type="Proteomes" id="UP001167796"/>
    </source>
</evidence>
<keyword evidence="3" id="KW-0804">Transcription</keyword>
<sequence>MAFSDIEYREVKPPPALAEFVESFWLLINHSDAGQPVVLIPDGRVDTFFSHSATEPYHVMLRGLDGRPGAQAIPARITTFAISWKLLAVEYLLPVRLASLLDGGCYLPPDFLGMTAADLGDFDACCAKATARIAQLIPPEIDARKRRLFDLLYASDGALTVEALAKAAGWSSRQINRYFTQMFGLSLKNYANILRFRASLPQLEAGRLFPEENFADQAHFIREIKKYAGVVPKELARNEGDRFIQLSALSKK</sequence>
<keyword evidence="2" id="KW-0238">DNA-binding</keyword>
<dbReference type="InterPro" id="IPR018060">
    <property type="entry name" value="HTH_AraC"/>
</dbReference>
<accession>A0ABT9AAY0</accession>
<protein>
    <submittedName>
        <fullName evidence="5">AraC family transcriptional regulator</fullName>
    </submittedName>
</protein>
<keyword evidence="6" id="KW-1185">Reference proteome</keyword>
<evidence type="ECO:0000259" key="4">
    <source>
        <dbReference type="PROSITE" id="PS01124"/>
    </source>
</evidence>